<evidence type="ECO:0000256" key="1">
    <source>
        <dbReference type="PROSITE-ProRule" id="PRU00221"/>
    </source>
</evidence>
<dbReference type="GO" id="GO:0005829">
    <property type="term" value="C:cytosol"/>
    <property type="evidence" value="ECO:0007669"/>
    <property type="project" value="TreeGrafter"/>
</dbReference>
<dbReference type="Proteomes" id="UP000694548">
    <property type="component" value="Chromosome sgr05"/>
</dbReference>
<dbReference type="InterPro" id="IPR029239">
    <property type="entry name" value="CFAP418"/>
</dbReference>
<dbReference type="SUPFAM" id="SSF50978">
    <property type="entry name" value="WD40 repeat-like"/>
    <property type="match status" value="1"/>
</dbReference>
<dbReference type="PANTHER" id="PTHR46947">
    <property type="entry name" value="WD REPEAT-CONTAINING PROTEIN 73"/>
    <property type="match status" value="1"/>
</dbReference>
<reference evidence="2" key="2">
    <citation type="submission" date="2020-03" db="EMBL/GenBank/DDBJ databases">
        <title>Intra-Species Differences in Population Size shape Life History and Genome Evolution.</title>
        <authorList>
            <person name="Willemsen D."/>
            <person name="Cui R."/>
            <person name="Valenzano D.R."/>
        </authorList>
    </citation>
    <scope>NUCLEOTIDE SEQUENCE</scope>
    <source>
        <strain evidence="2">GRZ</strain>
        <tissue evidence="2">Whole</tissue>
    </source>
</reference>
<dbReference type="GeneTree" id="ENSGT00390000015701"/>
<accession>A0A8C6LQ64</accession>
<dbReference type="InterPro" id="IPR036322">
    <property type="entry name" value="WD40_repeat_dom_sf"/>
</dbReference>
<dbReference type="InterPro" id="IPR042795">
    <property type="entry name" value="Wdr73"/>
</dbReference>
<evidence type="ECO:0000313" key="2">
    <source>
        <dbReference type="EMBL" id="KAF7226741.1"/>
    </source>
</evidence>
<sequence length="478" mass="52154">MNSVATTFCAAKPEQPISVSEDIDALLEELLEDDYSNSPQPKTEPFPKGPKTEKLLWSHSGGRKCCPVFIGGSSVTNGVGTATSKRSCDQLRCTSCDFQVLMFDDSEWDVSCDYLFLRYKDLHVFQLENPTRVIEWTSEKTVCVAGYSSPRNEILELRLPLKLFADENKGLCAERDFKVVHGGFTEGPVRHLRHVPGSRCAVTNDGRSSDLQVWDLGGDDSDVIRRAGSVEGRSVSDTGSRIAARLSAPPQVLHGARSSDVQLTQLTSGQTLCKLDTDSAELLSSLQFVSDSVFLASCCNGCIYVADTRTSAAPQRSTPPPRSGDSVCWWSDASIASQLSSTRIVRLSSSGDMVVTDLRNLGGIVSQAQLDVQTHPCQLEDVSVSWSPVLDGCIAVSGFDGVVQIYNTRLWRTELQDAQPLFQHCGHMVLSEQTAGSAPIVVTSHLWHPERPRMLLSAASDGSVHVWDWVEPETTGDL</sequence>
<dbReference type="Pfam" id="PF14996">
    <property type="entry name" value="RMP"/>
    <property type="match status" value="1"/>
</dbReference>
<name>A0A8C6LQ64_NOTFU</name>
<dbReference type="AlphaFoldDB" id="A0A8C6LQ64"/>
<organism evidence="3 4">
    <name type="scientific">Nothobranchius furzeri</name>
    <name type="common">Turquoise killifish</name>
    <dbReference type="NCBI Taxonomy" id="105023"/>
    <lineage>
        <taxon>Eukaryota</taxon>
        <taxon>Metazoa</taxon>
        <taxon>Chordata</taxon>
        <taxon>Craniata</taxon>
        <taxon>Vertebrata</taxon>
        <taxon>Euteleostomi</taxon>
        <taxon>Actinopterygii</taxon>
        <taxon>Neopterygii</taxon>
        <taxon>Teleostei</taxon>
        <taxon>Neoteleostei</taxon>
        <taxon>Acanthomorphata</taxon>
        <taxon>Ovalentaria</taxon>
        <taxon>Atherinomorphae</taxon>
        <taxon>Cyprinodontiformes</taxon>
        <taxon>Nothobranchiidae</taxon>
        <taxon>Nothobranchius</taxon>
    </lineage>
</organism>
<dbReference type="PROSITE" id="PS50082">
    <property type="entry name" value="WD_REPEATS_2"/>
    <property type="match status" value="1"/>
</dbReference>
<gene>
    <name evidence="3" type="primary">cfap418</name>
    <name evidence="2" type="ORF">G4P62_005540</name>
</gene>
<reference evidence="3" key="1">
    <citation type="submission" date="2014-08" db="EMBL/GenBank/DDBJ databases">
        <authorList>
            <person name="Senf B."/>
            <person name="Petzold A."/>
            <person name="Downie B.R."/>
            <person name="Koch P."/>
            <person name="Platzer M."/>
        </authorList>
    </citation>
    <scope>NUCLEOTIDE SEQUENCE [LARGE SCALE GENOMIC DNA]</scope>
    <source>
        <strain evidence="3">GRZ</strain>
    </source>
</reference>
<dbReference type="SMART" id="SM00320">
    <property type="entry name" value="WD40"/>
    <property type="match status" value="3"/>
</dbReference>
<dbReference type="InterPro" id="IPR015943">
    <property type="entry name" value="WD40/YVTN_repeat-like_dom_sf"/>
</dbReference>
<dbReference type="Proteomes" id="UP000822369">
    <property type="component" value="Chromosome 3"/>
</dbReference>
<proteinExistence type="predicted"/>
<feature type="repeat" description="WD" evidence="1">
    <location>
        <begin position="442"/>
        <end position="468"/>
    </location>
</feature>
<dbReference type="GO" id="GO:0000922">
    <property type="term" value="C:spindle pole"/>
    <property type="evidence" value="ECO:0007669"/>
    <property type="project" value="TreeGrafter"/>
</dbReference>
<reference evidence="3" key="3">
    <citation type="submission" date="2025-05" db="UniProtKB">
        <authorList>
            <consortium name="Ensembl"/>
        </authorList>
    </citation>
    <scope>IDENTIFICATION</scope>
</reference>
<evidence type="ECO:0000313" key="4">
    <source>
        <dbReference type="Proteomes" id="UP000694548"/>
    </source>
</evidence>
<evidence type="ECO:0000313" key="3">
    <source>
        <dbReference type="Ensembl" id="ENSNFUP00015024715.1"/>
    </source>
</evidence>
<dbReference type="InterPro" id="IPR001680">
    <property type="entry name" value="WD40_rpt"/>
</dbReference>
<keyword evidence="4" id="KW-1185">Reference proteome</keyword>
<dbReference type="Gene3D" id="2.130.10.10">
    <property type="entry name" value="YVTN repeat-like/Quinoprotein amine dehydrogenase"/>
    <property type="match status" value="1"/>
</dbReference>
<dbReference type="GO" id="GO:0031122">
    <property type="term" value="P:cytoplasmic microtubule organization"/>
    <property type="evidence" value="ECO:0007669"/>
    <property type="project" value="TreeGrafter"/>
</dbReference>
<protein>
    <submittedName>
        <fullName evidence="2">Transcript variant X2</fullName>
    </submittedName>
    <submittedName>
        <fullName evidence="3">WD repeat domain 73</fullName>
    </submittedName>
</protein>
<dbReference type="PANTHER" id="PTHR46947:SF1">
    <property type="entry name" value="WD REPEAT-CONTAINING PROTEIN 73"/>
    <property type="match status" value="1"/>
</dbReference>
<keyword evidence="1" id="KW-0853">WD repeat</keyword>
<dbReference type="Ensembl" id="ENSNFUT00015025834.1">
    <property type="protein sequence ID" value="ENSNFUP00015024715.1"/>
    <property type="gene ID" value="ENSNFUG00015011967.1"/>
</dbReference>
<dbReference type="EMBL" id="JAAVVJ010000003">
    <property type="protein sequence ID" value="KAF7226741.1"/>
    <property type="molecule type" value="Genomic_DNA"/>
</dbReference>